<name>A0A0B7BTJ1_9EUPU</name>
<dbReference type="AlphaFoldDB" id="A0A0B7BTJ1"/>
<protein>
    <recommendedName>
        <fullName evidence="2">Reverse transcriptase domain-containing protein</fullName>
    </recommendedName>
</protein>
<dbReference type="EMBL" id="HACG01048846">
    <property type="protein sequence ID" value="CEK95711.1"/>
    <property type="molecule type" value="Transcribed_RNA"/>
</dbReference>
<gene>
    <name evidence="1" type="primary">ORF208407</name>
</gene>
<reference evidence="1" key="1">
    <citation type="submission" date="2014-12" db="EMBL/GenBank/DDBJ databases">
        <title>Insight into the proteome of Arion vulgaris.</title>
        <authorList>
            <person name="Aradska J."/>
            <person name="Bulat T."/>
            <person name="Smidak R."/>
            <person name="Sarate P."/>
            <person name="Gangsoo J."/>
            <person name="Sialana F."/>
            <person name="Bilban M."/>
            <person name="Lubec G."/>
        </authorList>
    </citation>
    <scope>NUCLEOTIDE SEQUENCE</scope>
    <source>
        <tissue evidence="1">Skin</tissue>
    </source>
</reference>
<evidence type="ECO:0000313" key="1">
    <source>
        <dbReference type="EMBL" id="CEK95711.1"/>
    </source>
</evidence>
<accession>A0A0B7BTJ1</accession>
<evidence type="ECO:0008006" key="2">
    <source>
        <dbReference type="Google" id="ProtNLM"/>
    </source>
</evidence>
<organism evidence="1">
    <name type="scientific">Arion vulgaris</name>
    <dbReference type="NCBI Taxonomy" id="1028688"/>
    <lineage>
        <taxon>Eukaryota</taxon>
        <taxon>Metazoa</taxon>
        <taxon>Spiralia</taxon>
        <taxon>Lophotrochozoa</taxon>
        <taxon>Mollusca</taxon>
        <taxon>Gastropoda</taxon>
        <taxon>Heterobranchia</taxon>
        <taxon>Euthyneura</taxon>
        <taxon>Panpulmonata</taxon>
        <taxon>Eupulmonata</taxon>
        <taxon>Stylommatophora</taxon>
        <taxon>Helicina</taxon>
        <taxon>Arionoidea</taxon>
        <taxon>Arionidae</taxon>
        <taxon>Arion</taxon>
    </lineage>
</organism>
<sequence>MDTIKQERMDIRQTPFTTLDDLDFATYIVLLSRKYKHRHNHRVNNTARDAGFKINASKTKIMTKNLNYKPMHLGDQALKYGEQFTYLESVITLNGGTEEDIIKLWVQRENKYGNPIYTAEKPI</sequence>
<proteinExistence type="predicted"/>